<organism evidence="1 2">
    <name type="scientific">Trifolium pratense</name>
    <name type="common">Red clover</name>
    <dbReference type="NCBI Taxonomy" id="57577"/>
    <lineage>
        <taxon>Eukaryota</taxon>
        <taxon>Viridiplantae</taxon>
        <taxon>Streptophyta</taxon>
        <taxon>Embryophyta</taxon>
        <taxon>Tracheophyta</taxon>
        <taxon>Spermatophyta</taxon>
        <taxon>Magnoliopsida</taxon>
        <taxon>eudicotyledons</taxon>
        <taxon>Gunneridae</taxon>
        <taxon>Pentapetalae</taxon>
        <taxon>rosids</taxon>
        <taxon>fabids</taxon>
        <taxon>Fabales</taxon>
        <taxon>Fabaceae</taxon>
        <taxon>Papilionoideae</taxon>
        <taxon>50 kb inversion clade</taxon>
        <taxon>NPAAA clade</taxon>
        <taxon>Hologalegina</taxon>
        <taxon>IRL clade</taxon>
        <taxon>Trifolieae</taxon>
        <taxon>Trifolium</taxon>
    </lineage>
</organism>
<accession>A0ACB0LXR3</accession>
<evidence type="ECO:0000313" key="1">
    <source>
        <dbReference type="EMBL" id="CAJ2673223.1"/>
    </source>
</evidence>
<proteinExistence type="predicted"/>
<dbReference type="EMBL" id="CASHSV030000716">
    <property type="protein sequence ID" value="CAJ2673223.1"/>
    <property type="molecule type" value="Genomic_DNA"/>
</dbReference>
<comment type="caution">
    <text evidence="1">The sequence shown here is derived from an EMBL/GenBank/DDBJ whole genome shotgun (WGS) entry which is preliminary data.</text>
</comment>
<reference evidence="1" key="1">
    <citation type="submission" date="2023-10" db="EMBL/GenBank/DDBJ databases">
        <authorList>
            <person name="Rodriguez Cubillos JULIANA M."/>
            <person name="De Vega J."/>
        </authorList>
    </citation>
    <scope>NUCLEOTIDE SEQUENCE</scope>
</reference>
<keyword evidence="2" id="KW-1185">Reference proteome</keyword>
<gene>
    <name evidence="1" type="ORF">MILVUS5_LOCUS36729</name>
</gene>
<name>A0ACB0LXR3_TRIPR</name>
<protein>
    <submittedName>
        <fullName evidence="1">Uncharacterized protein</fullName>
    </submittedName>
</protein>
<evidence type="ECO:0000313" key="2">
    <source>
        <dbReference type="Proteomes" id="UP001177021"/>
    </source>
</evidence>
<sequence length="531" mass="61417">MENCSANLCGVFKKQKPQTPIMKKVVLREPTGREIGLRYELGREFIGREFGIIYFCKDRQTGEEFACESISKNKLRRAIDIEDVRREVEIMRHLPTHPNIVTLKDTYEDDDAVHLVMELCKGRNLLDRIVGRGYYTECSAASVIKTVVEVVQMCHKHGVMHRNLQLENIWFANKMETSPSKVTDFRLSIFFQPGERLNQMVGNLYYMAPEVLKRNYGPEIDIWSAGVILYCLLCGFPPFWAETAEGVAETIIRSVIDFKRVPWPTVSDNAKNLVKKMLDPDPKLRLTAQEVLDHPWLISHVNMKSDNAKDLVETMLNAHDVLGHPWLLNAKTTFNVSCGETVRAKLLQFSLMNQLTRTTSRVTKEYLSTIEGFESERMWVLDTGTTSYNIDYDELRTRLHKLDQRVPYVGAGRLNDTIDAHQHDRCFDRDYPNFVAISVHLRRISHEEHVDRSFQFFDKKRSGYIKLEELRKALAKTDEIDTDSKEVINAIVHAVTTYKDGRISYGEITNRTFELLNVGITLRDPRGCRWF</sequence>
<dbReference type="Proteomes" id="UP001177021">
    <property type="component" value="Unassembled WGS sequence"/>
</dbReference>